<dbReference type="Proteomes" id="UP000095472">
    <property type="component" value="Chromosome"/>
</dbReference>
<name>A0ACD5GYR2_9CYAN</name>
<dbReference type="EC" id="1.1.1.-" evidence="1"/>
<reference evidence="1 2" key="1">
    <citation type="journal article" date="2016" name="Genome Announc.">
        <title>Draft Genome Sequence of the Thermotolerant Cyanobacterium Desertifilum sp. IPPAS B-1220.</title>
        <authorList>
            <person name="Mironov K.S."/>
            <person name="Sinetova M.A."/>
            <person name="Bolatkhan K."/>
            <person name="Zayadan B.K."/>
            <person name="Ustinova V.V."/>
            <person name="Kupriyanova E.V."/>
            <person name="Skrypnik A.N."/>
            <person name="Gogoleva N.E."/>
            <person name="Gogolev Y.V."/>
            <person name="Los D.A."/>
        </authorList>
    </citation>
    <scope>NUCLEOTIDE SEQUENCE [LARGE SCALE GENOMIC DNA]</scope>
    <source>
        <strain evidence="1 2">IPPAS B-1220</strain>
    </source>
</reference>
<sequence length="147" mass="15524">MRDFSGLDSGFHLKVQPSPTFFPTRNSELGTRNLVMMTTSPVILLTGASSGIGAACALVFAQKISGVRLAIAARSQDKLEALAEKCRSLGAEVLVIPADLGKVEQAEAVAQKTLSHFGQVDVLINNAGYGQMGTVRVNSRRPSPTPV</sequence>
<organism evidence="1 2">
    <name type="scientific">Desertifilum tharense IPPAS B-1220</name>
    <dbReference type="NCBI Taxonomy" id="1781255"/>
    <lineage>
        <taxon>Bacteria</taxon>
        <taxon>Bacillati</taxon>
        <taxon>Cyanobacteriota</taxon>
        <taxon>Cyanophyceae</taxon>
        <taxon>Desertifilales</taxon>
        <taxon>Desertifilaceae</taxon>
        <taxon>Desertifilum</taxon>
    </lineage>
</organism>
<accession>A0ACD5GYR2</accession>
<protein>
    <submittedName>
        <fullName evidence="1">SDR family NAD(P)-dependent oxidoreductase</fullName>
        <ecNumber evidence="1">1.1.1.-</ecNumber>
    </submittedName>
</protein>
<proteinExistence type="predicted"/>
<keyword evidence="1" id="KW-0560">Oxidoreductase</keyword>
<evidence type="ECO:0000313" key="1">
    <source>
        <dbReference type="EMBL" id="XPM65917.1"/>
    </source>
</evidence>
<gene>
    <name evidence="1" type="ORF">BH720_010675</name>
</gene>
<dbReference type="EMBL" id="CP182909">
    <property type="protein sequence ID" value="XPM65917.1"/>
    <property type="molecule type" value="Genomic_DNA"/>
</dbReference>
<keyword evidence="2" id="KW-1185">Reference proteome</keyword>
<evidence type="ECO:0000313" key="2">
    <source>
        <dbReference type="Proteomes" id="UP000095472"/>
    </source>
</evidence>